<evidence type="ECO:0000313" key="1">
    <source>
        <dbReference type="EMBL" id="MDA5623325.1"/>
    </source>
</evidence>
<comment type="caution">
    <text evidence="1">The sequence shown here is derived from an EMBL/GenBank/DDBJ whole genome shotgun (WGS) entry which is preliminary data.</text>
</comment>
<dbReference type="AlphaFoldDB" id="A0A9X3UQK8"/>
<accession>A0A9X3UQK8</accession>
<evidence type="ECO:0000313" key="2">
    <source>
        <dbReference type="Proteomes" id="UP001145481"/>
    </source>
</evidence>
<dbReference type="RefSeq" id="WP_151248987.1">
    <property type="nucleotide sequence ID" value="NZ_JADMLJ010000012.1"/>
</dbReference>
<dbReference type="Proteomes" id="UP001145481">
    <property type="component" value="Unassembled WGS sequence"/>
</dbReference>
<name>A0A9X3UQK8_PASMD</name>
<organism evidence="1 2">
    <name type="scientific">Pasteurella multocida</name>
    <dbReference type="NCBI Taxonomy" id="747"/>
    <lineage>
        <taxon>Bacteria</taxon>
        <taxon>Pseudomonadati</taxon>
        <taxon>Pseudomonadota</taxon>
        <taxon>Gammaproteobacteria</taxon>
        <taxon>Pasteurellales</taxon>
        <taxon>Pasteurellaceae</taxon>
        <taxon>Pasteurella</taxon>
    </lineage>
</organism>
<reference evidence="1" key="1">
    <citation type="submission" date="2022-07" db="EMBL/GenBank/DDBJ databases">
        <title>Genome-based characterization of novel serogroup A variants of Pasteurella multocida.</title>
        <authorList>
            <person name="Prajapati A."/>
            <person name="Yogisharadhya R."/>
            <person name="Mohanty N."/>
            <person name="Chanda M."/>
            <person name="Mendem S.K."/>
            <person name="Siddaramappa S."/>
            <person name="Shivachandra S.B."/>
        </authorList>
    </citation>
    <scope>NUCLEOTIDE SEQUENCE</scope>
    <source>
        <strain evidence="1">NIVEDIPm19</strain>
    </source>
</reference>
<gene>
    <name evidence="1" type="ORF">NM948_07150</name>
</gene>
<sequence>MKRALILALLPFSVVAKEYMPLLISSGSMNNKPAISLYFGDNSERDYFEFTMHCNLFDSPDAPDFTIYDDGAPAIKLTHYKNGTYFPNSSKFGTHTNLKLSVNKEKKQVIFNIGGTVLDIERQKLIEISPHDVALSKSQWGDVKKHCSVK</sequence>
<dbReference type="EMBL" id="JANJHC010000013">
    <property type="protein sequence ID" value="MDA5623325.1"/>
    <property type="molecule type" value="Genomic_DNA"/>
</dbReference>
<protein>
    <submittedName>
        <fullName evidence="1">Uncharacterized protein</fullName>
    </submittedName>
</protein>
<proteinExistence type="predicted"/>